<feature type="transmembrane region" description="Helical" evidence="7">
    <location>
        <begin position="281"/>
        <end position="299"/>
    </location>
</feature>
<feature type="transmembrane region" description="Helical" evidence="7">
    <location>
        <begin position="163"/>
        <end position="181"/>
    </location>
</feature>
<feature type="transmembrane region" description="Helical" evidence="7">
    <location>
        <begin position="211"/>
        <end position="233"/>
    </location>
</feature>
<evidence type="ECO:0000313" key="10">
    <source>
        <dbReference type="Proteomes" id="UP001280415"/>
    </source>
</evidence>
<gene>
    <name evidence="9" type="ORF">R0H03_00470</name>
</gene>
<evidence type="ECO:0000256" key="3">
    <source>
        <dbReference type="ARBA" id="ARBA00022448"/>
    </source>
</evidence>
<dbReference type="PANTHER" id="PTHR23504:SF115">
    <property type="entry name" value="MULTIDRUG RESISTANCE PROTEIN 2"/>
    <property type="match status" value="1"/>
</dbReference>
<dbReference type="PRINTS" id="PR01035">
    <property type="entry name" value="TCRTETA"/>
</dbReference>
<proteinExistence type="inferred from homology"/>
<feature type="transmembrane region" description="Helical" evidence="7">
    <location>
        <begin position="74"/>
        <end position="97"/>
    </location>
</feature>
<dbReference type="PROSITE" id="PS00216">
    <property type="entry name" value="SUGAR_TRANSPORT_1"/>
    <property type="match status" value="1"/>
</dbReference>
<feature type="transmembrane region" description="Helical" evidence="7">
    <location>
        <begin position="103"/>
        <end position="121"/>
    </location>
</feature>
<dbReference type="InterPro" id="IPR005829">
    <property type="entry name" value="Sugar_transporter_CS"/>
</dbReference>
<name>A0AAN5Y784_PEDAC</name>
<dbReference type="PANTHER" id="PTHR23504">
    <property type="entry name" value="MAJOR FACILITATOR SUPERFAMILY DOMAIN-CONTAINING PROTEIN 10"/>
    <property type="match status" value="1"/>
</dbReference>
<dbReference type="AlphaFoldDB" id="A0AAN5Y784"/>
<feature type="transmembrane region" description="Helical" evidence="7">
    <location>
        <begin position="9"/>
        <end position="33"/>
    </location>
</feature>
<dbReference type="RefSeq" id="WP_004166223.1">
    <property type="nucleotide sequence ID" value="NZ_BMWN01000002.1"/>
</dbReference>
<dbReference type="GO" id="GO:0005886">
    <property type="term" value="C:plasma membrane"/>
    <property type="evidence" value="ECO:0007669"/>
    <property type="project" value="UniProtKB-SubCell"/>
</dbReference>
<feature type="transmembrane region" description="Helical" evidence="7">
    <location>
        <begin position="369"/>
        <end position="388"/>
    </location>
</feature>
<evidence type="ECO:0000256" key="2">
    <source>
        <dbReference type="ARBA" id="ARBA00007520"/>
    </source>
</evidence>
<comment type="caution">
    <text evidence="9">The sequence shown here is derived from an EMBL/GenBank/DDBJ whole genome shotgun (WGS) entry which is preliminary data.</text>
</comment>
<dbReference type="Proteomes" id="UP001280415">
    <property type="component" value="Unassembled WGS sequence"/>
</dbReference>
<evidence type="ECO:0000259" key="8">
    <source>
        <dbReference type="PROSITE" id="PS50850"/>
    </source>
</evidence>
<evidence type="ECO:0000256" key="1">
    <source>
        <dbReference type="ARBA" id="ARBA00004651"/>
    </source>
</evidence>
<feature type="transmembrane region" description="Helical" evidence="7">
    <location>
        <begin position="305"/>
        <end position="321"/>
    </location>
</feature>
<comment type="similarity">
    <text evidence="2">Belongs to the major facilitator superfamily. TCR/Tet family.</text>
</comment>
<dbReference type="InterPro" id="IPR001958">
    <property type="entry name" value="Tet-R_TetA/multi-R_MdtG-like"/>
</dbReference>
<feature type="transmembrane region" description="Helical" evidence="7">
    <location>
        <begin position="245"/>
        <end position="269"/>
    </location>
</feature>
<feature type="transmembrane region" description="Helical" evidence="7">
    <location>
        <begin position="342"/>
        <end position="363"/>
    </location>
</feature>
<comment type="subcellular location">
    <subcellularLocation>
        <location evidence="1">Cell membrane</location>
        <topology evidence="1">Multi-pass membrane protein</topology>
    </subcellularLocation>
</comment>
<dbReference type="InterPro" id="IPR036259">
    <property type="entry name" value="MFS_trans_sf"/>
</dbReference>
<dbReference type="InterPro" id="IPR020846">
    <property type="entry name" value="MFS_dom"/>
</dbReference>
<dbReference type="PROSITE" id="PS50850">
    <property type="entry name" value="MFS"/>
    <property type="match status" value="1"/>
</dbReference>
<reference evidence="9" key="1">
    <citation type="journal article" date="2023" name="PeerJ">
        <title>Selection and evaluation of lactic acid bacteria from chicken feces in Thailand as potential probiotics.</title>
        <authorList>
            <person name="Khurajog B."/>
            <person name="Disastra Y."/>
            <person name="Lawwyne L.D."/>
            <person name="Sirichokchatchawan W."/>
            <person name="Niyomtham W."/>
            <person name="Yindee J."/>
            <person name="Hampson D.J."/>
            <person name="Prapasarakul N."/>
        </authorList>
    </citation>
    <scope>NUCLEOTIDE SEQUENCE</scope>
    <source>
        <strain evidence="9">BF14</strain>
    </source>
</reference>
<evidence type="ECO:0000256" key="4">
    <source>
        <dbReference type="ARBA" id="ARBA00022692"/>
    </source>
</evidence>
<protein>
    <submittedName>
        <fullName evidence="9">MFS transporter</fullName>
    </submittedName>
</protein>
<dbReference type="CDD" id="cd17325">
    <property type="entry name" value="MFS_MdtG_SLC18_like"/>
    <property type="match status" value="1"/>
</dbReference>
<reference evidence="9" key="2">
    <citation type="submission" date="2023-10" db="EMBL/GenBank/DDBJ databases">
        <authorList>
            <person name="Khurajog B."/>
        </authorList>
    </citation>
    <scope>NUCLEOTIDE SEQUENCE</scope>
    <source>
        <strain evidence="9">BF14</strain>
    </source>
</reference>
<dbReference type="SUPFAM" id="SSF103473">
    <property type="entry name" value="MFS general substrate transporter"/>
    <property type="match status" value="1"/>
</dbReference>
<dbReference type="Gene3D" id="1.20.1250.20">
    <property type="entry name" value="MFS general substrate transporter like domains"/>
    <property type="match status" value="1"/>
</dbReference>
<dbReference type="EMBL" id="JAWJAX010000001">
    <property type="protein sequence ID" value="MDV2910343.1"/>
    <property type="molecule type" value="Genomic_DNA"/>
</dbReference>
<keyword evidence="5 7" id="KW-1133">Transmembrane helix</keyword>
<evidence type="ECO:0000313" key="9">
    <source>
        <dbReference type="EMBL" id="MDV2910343.1"/>
    </source>
</evidence>
<feature type="domain" description="Major facilitator superfamily (MFS) profile" evidence="8">
    <location>
        <begin position="8"/>
        <end position="393"/>
    </location>
</feature>
<accession>A0AAN5Y784</accession>
<keyword evidence="4 7" id="KW-0812">Transmembrane</keyword>
<keyword evidence="6 7" id="KW-0472">Membrane</keyword>
<sequence>MDAKNKKTLWILIAGNLLICLGIGLVIPVTPFIKNYYHYSTTQMGIMTSLFAFSQFIASPLVGRLSDRIGRKPLIVAGLFLYAVSEVIFALSNSLIWFNVSRVIGGLSAALFVPTSMALAADVTTPAQRARVIGWISAAFSGGLILGPGIGGVLANISYKTPFWAAAALGLISTIFTYAVMPKMEVIREIAHEEHDDEPQAVKKTGALRDVLTAPLIILFTMIFVAAFGLQGFESIYSIYVNQVFNFGLGTIALVLTFNGIFSLILQVFIFDWLVRKMGEVNLIGACFLIGAIFVFWITQAHTQIEVIIATLVVFSAFDILRPAITTLLTKEGKNNQGLINGLNMSLTSVGNVIGPILAGMLMDYNTHIPYLLVALILFISYGITFAVKRVMKHEAQY</sequence>
<dbReference type="GO" id="GO:0022857">
    <property type="term" value="F:transmembrane transporter activity"/>
    <property type="evidence" value="ECO:0007669"/>
    <property type="project" value="InterPro"/>
</dbReference>
<evidence type="ECO:0000256" key="5">
    <source>
        <dbReference type="ARBA" id="ARBA00022989"/>
    </source>
</evidence>
<dbReference type="InterPro" id="IPR011701">
    <property type="entry name" value="MFS"/>
</dbReference>
<feature type="transmembrane region" description="Helical" evidence="7">
    <location>
        <begin position="45"/>
        <end position="62"/>
    </location>
</feature>
<keyword evidence="3" id="KW-0813">Transport</keyword>
<dbReference type="Pfam" id="PF07690">
    <property type="entry name" value="MFS_1"/>
    <property type="match status" value="1"/>
</dbReference>
<evidence type="ECO:0000256" key="6">
    <source>
        <dbReference type="ARBA" id="ARBA00023136"/>
    </source>
</evidence>
<feature type="transmembrane region" description="Helical" evidence="7">
    <location>
        <begin position="133"/>
        <end position="157"/>
    </location>
</feature>
<evidence type="ECO:0000256" key="7">
    <source>
        <dbReference type="SAM" id="Phobius"/>
    </source>
</evidence>
<organism evidence="9 10">
    <name type="scientific">Pediococcus acidilactici</name>
    <dbReference type="NCBI Taxonomy" id="1254"/>
    <lineage>
        <taxon>Bacteria</taxon>
        <taxon>Bacillati</taxon>
        <taxon>Bacillota</taxon>
        <taxon>Bacilli</taxon>
        <taxon>Lactobacillales</taxon>
        <taxon>Lactobacillaceae</taxon>
        <taxon>Pediococcus</taxon>
        <taxon>Pediococcus acidilactici group</taxon>
    </lineage>
</organism>